<evidence type="ECO:0000313" key="4">
    <source>
        <dbReference type="Proteomes" id="UP000041314"/>
    </source>
</evidence>
<dbReference type="EMBL" id="CQPC01000123">
    <property type="protein sequence ID" value="CNV28205.1"/>
    <property type="molecule type" value="Genomic_DNA"/>
</dbReference>
<proteinExistence type="predicted"/>
<dbReference type="EMBL" id="CQPA01000128">
    <property type="protein sequence ID" value="CNV35065.1"/>
    <property type="molecule type" value="Genomic_DNA"/>
</dbReference>
<dbReference type="Proteomes" id="UP000039541">
    <property type="component" value="Unassembled WGS sequence"/>
</dbReference>
<dbReference type="AlphaFoldDB" id="A0A655EUN7"/>
<gene>
    <name evidence="2" type="ORF">ERS008198_05140</name>
    <name evidence="1" type="ORF">ERS008202_04849</name>
</gene>
<organism evidence="2 4">
    <name type="scientific">Salmonella enterica subsp. enterica serovar Bovismorbificans</name>
    <dbReference type="NCBI Taxonomy" id="58097"/>
    <lineage>
        <taxon>Bacteria</taxon>
        <taxon>Pseudomonadati</taxon>
        <taxon>Pseudomonadota</taxon>
        <taxon>Gammaproteobacteria</taxon>
        <taxon>Enterobacterales</taxon>
        <taxon>Enterobacteriaceae</taxon>
        <taxon>Salmonella</taxon>
    </lineage>
</organism>
<evidence type="ECO:0000313" key="3">
    <source>
        <dbReference type="Proteomes" id="UP000039541"/>
    </source>
</evidence>
<dbReference type="Proteomes" id="UP000041314">
    <property type="component" value="Unassembled WGS sequence"/>
</dbReference>
<protein>
    <submittedName>
        <fullName evidence="2">Uncharacterized protein</fullName>
    </submittedName>
</protein>
<reference evidence="3 4" key="1">
    <citation type="submission" date="2015-03" db="EMBL/GenBank/DDBJ databases">
        <authorList>
            <consortium name="Pathogen Informatics"/>
        </authorList>
    </citation>
    <scope>NUCLEOTIDE SEQUENCE [LARGE SCALE GENOMIC DNA]</scope>
    <source>
        <strain evidence="1 3">3476</strain>
        <strain evidence="2 4">A1104</strain>
    </source>
</reference>
<evidence type="ECO:0000313" key="2">
    <source>
        <dbReference type="EMBL" id="CNV35065.1"/>
    </source>
</evidence>
<sequence length="55" mass="6358">MKRQRNDHPGKSLPHRRIRKQPVAAVKLLLLRIARNIERNTLPGIRMVGGLILRV</sequence>
<evidence type="ECO:0000313" key="1">
    <source>
        <dbReference type="EMBL" id="CNV28205.1"/>
    </source>
</evidence>
<accession>A0A655EUN7</accession>
<name>A0A655EUN7_SALET</name>